<evidence type="ECO:0008006" key="4">
    <source>
        <dbReference type="Google" id="ProtNLM"/>
    </source>
</evidence>
<dbReference type="KEGG" id="aant:HUK68_20685"/>
<keyword evidence="1" id="KW-0732">Signal</keyword>
<organism evidence="2 3">
    <name type="scientific">Comamonas antarctica</name>
    <dbReference type="NCBI Taxonomy" id="2743470"/>
    <lineage>
        <taxon>Bacteria</taxon>
        <taxon>Pseudomonadati</taxon>
        <taxon>Pseudomonadota</taxon>
        <taxon>Betaproteobacteria</taxon>
        <taxon>Burkholderiales</taxon>
        <taxon>Comamonadaceae</taxon>
        <taxon>Comamonas</taxon>
    </lineage>
</organism>
<feature type="signal peptide" evidence="1">
    <location>
        <begin position="1"/>
        <end position="30"/>
    </location>
</feature>
<evidence type="ECO:0000313" key="3">
    <source>
        <dbReference type="Proteomes" id="UP000509579"/>
    </source>
</evidence>
<gene>
    <name evidence="2" type="ORF">HUK68_20685</name>
</gene>
<dbReference type="RefSeq" id="WP_175506136.1">
    <property type="nucleotide sequence ID" value="NZ_CP054841.1"/>
</dbReference>
<keyword evidence="2" id="KW-0614">Plasmid</keyword>
<name>A0A6N1X7M7_9BURK</name>
<keyword evidence="3" id="KW-1185">Reference proteome</keyword>
<proteinExistence type="predicted"/>
<dbReference type="Proteomes" id="UP000509579">
    <property type="component" value="Plasmid unnamed1"/>
</dbReference>
<feature type="chain" id="PRO_5026752892" description="L,D-transpeptidase" evidence="1">
    <location>
        <begin position="31"/>
        <end position="217"/>
    </location>
</feature>
<sequence length="217" mass="23126">MLFSLPLTRLLARVASASALCLGAAPGLHAAPPASAAATAELSAEAGQVAQWIHRTQDNQRLPYLLIDKRAARVHVFDAAGRLQDSSPVLLGAARGDHSVPGIGERPISAIAPHERTTPAGRFVSEPGQNLQGEDIVWIDYDVAVSLHRVRTGNAAERRLQRLASATVADNRISYGCVNVPRAFYNRNIAPVWGKQAGVIYVLPETQSAASFFGFGS</sequence>
<evidence type="ECO:0000313" key="2">
    <source>
        <dbReference type="EMBL" id="QKV55347.1"/>
    </source>
</evidence>
<reference evidence="2 3" key="1">
    <citation type="submission" date="2020-06" db="EMBL/GenBank/DDBJ databases">
        <title>Acidovorax antarctica sp. nov., isolated from Corinth ice sheet soil, Antarctic Fields Peninsula.</title>
        <authorList>
            <person name="Xu Q."/>
            <person name="Peng F."/>
        </authorList>
    </citation>
    <scope>NUCLEOTIDE SEQUENCE [LARGE SCALE GENOMIC DNA]</scope>
    <source>
        <strain evidence="2 3">16-35-5</strain>
        <plasmid evidence="2 3">unnamed1</plasmid>
    </source>
</reference>
<dbReference type="AlphaFoldDB" id="A0A6N1X7M7"/>
<protein>
    <recommendedName>
        <fullName evidence="4">L,D-transpeptidase</fullName>
    </recommendedName>
</protein>
<accession>A0A6N1X7M7</accession>
<geneLocation type="plasmid" evidence="2 3">
    <name>unnamed1</name>
</geneLocation>
<evidence type="ECO:0000256" key="1">
    <source>
        <dbReference type="SAM" id="SignalP"/>
    </source>
</evidence>
<dbReference type="EMBL" id="CP054841">
    <property type="protein sequence ID" value="QKV55347.1"/>
    <property type="molecule type" value="Genomic_DNA"/>
</dbReference>